<proteinExistence type="inferred from homology"/>
<accession>A0A975Q5S0</accession>
<evidence type="ECO:0000313" key="4">
    <source>
        <dbReference type="Proteomes" id="UP000679226"/>
    </source>
</evidence>
<dbReference type="EMBL" id="CP072227">
    <property type="protein sequence ID" value="QUT45549.1"/>
    <property type="molecule type" value="Genomic_DNA"/>
</dbReference>
<comment type="similarity">
    <text evidence="1">Belongs to the bacterial sugar transferase family.</text>
</comment>
<dbReference type="KEGG" id="beg:INE88_02371"/>
<protein>
    <submittedName>
        <fullName evidence="3">UDP-glucose:undecaprenyl-phosphate glucose-1-phosphate transferase</fullName>
        <ecNumber evidence="3">2.7.8.31</ecNumber>
    </submittedName>
</protein>
<dbReference type="Pfam" id="PF02397">
    <property type="entry name" value="Bac_transf"/>
    <property type="match status" value="1"/>
</dbReference>
<evidence type="ECO:0000256" key="1">
    <source>
        <dbReference type="ARBA" id="ARBA00006464"/>
    </source>
</evidence>
<feature type="domain" description="Bacterial sugar transferase" evidence="2">
    <location>
        <begin position="4"/>
        <end position="188"/>
    </location>
</feature>
<evidence type="ECO:0000313" key="3">
    <source>
        <dbReference type="EMBL" id="QUT45549.1"/>
    </source>
</evidence>
<dbReference type="GO" id="GO:0089702">
    <property type="term" value="F:undecaprenyl-phosphate glucose phosphotransferase activity"/>
    <property type="evidence" value="ECO:0007669"/>
    <property type="project" value="UniProtKB-EC"/>
</dbReference>
<name>A0A975Q5S0_9BACE</name>
<reference evidence="3" key="1">
    <citation type="journal article" date="2021" name="PLoS Genet.">
        <title>Mobile Type VI secretion system loci of the gut Bacteroidales display extensive intra-ecosystem transfer, multi-species spread and geographical clustering.</title>
        <authorList>
            <person name="Garcia-Bayona L."/>
            <person name="Coyne M.J."/>
            <person name="Comstock L.E."/>
        </authorList>
    </citation>
    <scope>NUCLEOTIDE SEQUENCE</scope>
    <source>
        <strain evidence="3">CL11T00C20</strain>
    </source>
</reference>
<dbReference type="EC" id="2.7.8.31" evidence="3"/>
<dbReference type="PANTHER" id="PTHR30576">
    <property type="entry name" value="COLANIC BIOSYNTHESIS UDP-GLUCOSE LIPID CARRIER TRANSFERASE"/>
    <property type="match status" value="1"/>
</dbReference>
<dbReference type="InterPro" id="IPR003362">
    <property type="entry name" value="Bact_transf"/>
</dbReference>
<organism evidence="3 4">
    <name type="scientific">Bacteroides eggerthii</name>
    <dbReference type="NCBI Taxonomy" id="28111"/>
    <lineage>
        <taxon>Bacteria</taxon>
        <taxon>Pseudomonadati</taxon>
        <taxon>Bacteroidota</taxon>
        <taxon>Bacteroidia</taxon>
        <taxon>Bacteroidales</taxon>
        <taxon>Bacteroidaceae</taxon>
        <taxon>Bacteroides</taxon>
    </lineage>
</organism>
<gene>
    <name evidence="3" type="primary">wcaJ</name>
    <name evidence="3" type="ORF">INE88_02371</name>
</gene>
<dbReference type="Proteomes" id="UP000679226">
    <property type="component" value="Chromosome"/>
</dbReference>
<dbReference type="PANTHER" id="PTHR30576:SF0">
    <property type="entry name" value="UNDECAPRENYL-PHOSPHATE N-ACETYLGALACTOSAMINYL 1-PHOSPHATE TRANSFERASE-RELATED"/>
    <property type="match status" value="1"/>
</dbReference>
<sequence>MVLKRFFDMVVSLTFICTLFPFFYVVLGAAIKLTSTGPILFRQQRSGLGNKPFTCLKFRTMVVNDEADILQATDNDKRITSIGHFLRRTSLDELPQFINILKGDMSIIGPRPHMLYHTEIYSSCIPGYMRRLSVKPGITGLAQILGYRGETPMPTDMARRIRLDLWYIEHQSFSLDLYIFIHTLINFLGIRLL</sequence>
<dbReference type="AlphaFoldDB" id="A0A975Q5S0"/>
<dbReference type="RefSeq" id="WP_017141484.1">
    <property type="nucleotide sequence ID" value="NZ_CP072227.1"/>
</dbReference>
<keyword evidence="3" id="KW-0808">Transferase</keyword>
<evidence type="ECO:0000259" key="2">
    <source>
        <dbReference type="Pfam" id="PF02397"/>
    </source>
</evidence>